<dbReference type="AlphaFoldDB" id="A0A1J1HWZ3"/>
<sequence>MMMLMMMVMLMKVKEWDEQGSETAMNKVLKIIVLISILLKRNDYLRLRRKEKVWRRRKDEMKMCYAINFSEESKKPFEC</sequence>
<evidence type="ECO:0000313" key="1">
    <source>
        <dbReference type="EMBL" id="CRK90649.1"/>
    </source>
</evidence>
<gene>
    <name evidence="1" type="ORF">CLUMA_CG004350</name>
</gene>
<dbReference type="Proteomes" id="UP000183832">
    <property type="component" value="Unassembled WGS sequence"/>
</dbReference>
<name>A0A1J1HWZ3_9DIPT</name>
<proteinExistence type="predicted"/>
<dbReference type="EMBL" id="CVRI01000020">
    <property type="protein sequence ID" value="CRK90649.1"/>
    <property type="molecule type" value="Genomic_DNA"/>
</dbReference>
<evidence type="ECO:0000313" key="2">
    <source>
        <dbReference type="Proteomes" id="UP000183832"/>
    </source>
</evidence>
<accession>A0A1J1HWZ3</accession>
<organism evidence="1 2">
    <name type="scientific">Clunio marinus</name>
    <dbReference type="NCBI Taxonomy" id="568069"/>
    <lineage>
        <taxon>Eukaryota</taxon>
        <taxon>Metazoa</taxon>
        <taxon>Ecdysozoa</taxon>
        <taxon>Arthropoda</taxon>
        <taxon>Hexapoda</taxon>
        <taxon>Insecta</taxon>
        <taxon>Pterygota</taxon>
        <taxon>Neoptera</taxon>
        <taxon>Endopterygota</taxon>
        <taxon>Diptera</taxon>
        <taxon>Nematocera</taxon>
        <taxon>Chironomoidea</taxon>
        <taxon>Chironomidae</taxon>
        <taxon>Clunio</taxon>
    </lineage>
</organism>
<keyword evidence="2" id="KW-1185">Reference proteome</keyword>
<protein>
    <submittedName>
        <fullName evidence="1">CLUMA_CG004350, isoform A</fullName>
    </submittedName>
</protein>
<reference evidence="1 2" key="1">
    <citation type="submission" date="2015-04" db="EMBL/GenBank/DDBJ databases">
        <authorList>
            <person name="Syromyatnikov M.Y."/>
            <person name="Popov V.N."/>
        </authorList>
    </citation>
    <scope>NUCLEOTIDE SEQUENCE [LARGE SCALE GENOMIC DNA]</scope>
</reference>